<dbReference type="Proteomes" id="UP000596276">
    <property type="component" value="Chromosome 3"/>
</dbReference>
<keyword evidence="2" id="KW-1185">Reference proteome</keyword>
<evidence type="ECO:0000313" key="2">
    <source>
        <dbReference type="Proteomes" id="UP000596276"/>
    </source>
</evidence>
<name>A0A7U2MMP4_ASPFN</name>
<evidence type="ECO:0000313" key="1">
    <source>
        <dbReference type="EMBL" id="QRD86491.1"/>
    </source>
</evidence>
<proteinExistence type="predicted"/>
<sequence length="103" mass="11679">MKQSRQKKRLSQKPTKWGNDCSVLYSSLASKILNHHTSLSYIFDSMHTQQNASYAEIREVESWGCLHIVEVESHMNNLRGVGLTQAATHYICSSAASCARKFF</sequence>
<dbReference type="EMBL" id="CP044620">
    <property type="protein sequence ID" value="QRD86491.1"/>
    <property type="molecule type" value="Genomic_DNA"/>
</dbReference>
<gene>
    <name evidence="1" type="ORF">F9C07_7338</name>
</gene>
<dbReference type="VEuPathDB" id="FungiDB:F9C07_7338"/>
<accession>A0A7U2MMP4</accession>
<dbReference type="AlphaFoldDB" id="A0A7U2MMP4"/>
<organism evidence="1 2">
    <name type="scientific">Aspergillus flavus (strain ATCC 200026 / FGSC A1120 / IAM 13836 / NRRL 3357 / JCM 12722 / SRRC 167)</name>
    <dbReference type="NCBI Taxonomy" id="332952"/>
    <lineage>
        <taxon>Eukaryota</taxon>
        <taxon>Fungi</taxon>
        <taxon>Dikarya</taxon>
        <taxon>Ascomycota</taxon>
        <taxon>Pezizomycotina</taxon>
        <taxon>Eurotiomycetes</taxon>
        <taxon>Eurotiomycetidae</taxon>
        <taxon>Eurotiales</taxon>
        <taxon>Aspergillaceae</taxon>
        <taxon>Aspergillus</taxon>
        <taxon>Aspergillus subgen. Circumdati</taxon>
    </lineage>
</organism>
<protein>
    <submittedName>
        <fullName evidence="1">Uncharacterized protein</fullName>
    </submittedName>
</protein>
<reference evidence="2" key="1">
    <citation type="journal article" date="2021" name="G3 (Bethesda)">
        <title>Chromosome assembled and annotated genome sequence of Aspergillus flavus NRRL 3357.</title>
        <authorList>
            <person name="Skerker J.M."/>
            <person name="Pianalto K.M."/>
            <person name="Mondo S.J."/>
            <person name="Yang K."/>
            <person name="Arkin A.P."/>
            <person name="Keller N.P."/>
            <person name="Grigoriev I.V."/>
            <person name="Louise Glass N.L."/>
        </authorList>
    </citation>
    <scope>NUCLEOTIDE SEQUENCE [LARGE SCALE GENOMIC DNA]</scope>
    <source>
        <strain evidence="2">ATCC 200026 / FGSC A1120 / IAM 13836 / NRRL 3357 / JCM 12722 / SRRC 167</strain>
    </source>
</reference>